<dbReference type="Gene3D" id="3.40.309.10">
    <property type="entry name" value="Aldehyde Dehydrogenase, Chain A, domain 2"/>
    <property type="match status" value="1"/>
</dbReference>
<name>A0A8S8XK54_9PROT</name>
<dbReference type="FunFam" id="3.40.605.10:FF:000007">
    <property type="entry name" value="NAD/NADP-dependent betaine aldehyde dehydrogenase"/>
    <property type="match status" value="1"/>
</dbReference>
<organism evidence="6 7">
    <name type="scientific">Roseiterribacter gracilis</name>
    <dbReference type="NCBI Taxonomy" id="2812848"/>
    <lineage>
        <taxon>Bacteria</taxon>
        <taxon>Pseudomonadati</taxon>
        <taxon>Pseudomonadota</taxon>
        <taxon>Alphaproteobacteria</taxon>
        <taxon>Rhodospirillales</taxon>
        <taxon>Roseiterribacteraceae</taxon>
        <taxon>Roseiterribacter</taxon>
    </lineage>
</organism>
<dbReference type="InterPro" id="IPR029510">
    <property type="entry name" value="Ald_DH_CS_GLU"/>
</dbReference>
<dbReference type="Proteomes" id="UP000681075">
    <property type="component" value="Unassembled WGS sequence"/>
</dbReference>
<evidence type="ECO:0000313" key="7">
    <source>
        <dbReference type="Proteomes" id="UP000681075"/>
    </source>
</evidence>
<dbReference type="FunFam" id="3.40.309.10:FF:000001">
    <property type="entry name" value="Mitochondrial aldehyde dehydrogenase 2"/>
    <property type="match status" value="1"/>
</dbReference>
<evidence type="ECO:0000256" key="3">
    <source>
        <dbReference type="PROSITE-ProRule" id="PRU10007"/>
    </source>
</evidence>
<dbReference type="AlphaFoldDB" id="A0A8S8XK54"/>
<dbReference type="PANTHER" id="PTHR11699">
    <property type="entry name" value="ALDEHYDE DEHYDROGENASE-RELATED"/>
    <property type="match status" value="1"/>
</dbReference>
<dbReference type="Pfam" id="PF00171">
    <property type="entry name" value="Aldedh"/>
    <property type="match status" value="1"/>
</dbReference>
<evidence type="ECO:0000256" key="4">
    <source>
        <dbReference type="RuleBase" id="RU003345"/>
    </source>
</evidence>
<dbReference type="InterPro" id="IPR016161">
    <property type="entry name" value="Ald_DH/histidinol_DH"/>
</dbReference>
<dbReference type="InterPro" id="IPR015590">
    <property type="entry name" value="Aldehyde_DH_dom"/>
</dbReference>
<dbReference type="SUPFAM" id="SSF53720">
    <property type="entry name" value="ALDH-like"/>
    <property type="match status" value="1"/>
</dbReference>
<comment type="caution">
    <text evidence="6">The sequence shown here is derived from an EMBL/GenBank/DDBJ whole genome shotgun (WGS) entry which is preliminary data.</text>
</comment>
<gene>
    <name evidence="6" type="primary">xylA</name>
    <name evidence="6" type="ORF">TMPK1_34070</name>
</gene>
<comment type="similarity">
    <text evidence="1 4">Belongs to the aldehyde dehydrogenase family.</text>
</comment>
<proteinExistence type="inferred from homology"/>
<dbReference type="InterPro" id="IPR016162">
    <property type="entry name" value="Ald_DH_N"/>
</dbReference>
<evidence type="ECO:0000256" key="2">
    <source>
        <dbReference type="ARBA" id="ARBA00023002"/>
    </source>
</evidence>
<dbReference type="Gene3D" id="3.40.605.10">
    <property type="entry name" value="Aldehyde Dehydrogenase, Chain A, domain 1"/>
    <property type="match status" value="1"/>
</dbReference>
<dbReference type="PROSITE" id="PS00687">
    <property type="entry name" value="ALDEHYDE_DEHYDR_GLU"/>
    <property type="match status" value="1"/>
</dbReference>
<dbReference type="GO" id="GO:0016620">
    <property type="term" value="F:oxidoreductase activity, acting on the aldehyde or oxo group of donors, NAD or NADP as acceptor"/>
    <property type="evidence" value="ECO:0007669"/>
    <property type="project" value="InterPro"/>
</dbReference>
<feature type="active site" evidence="3">
    <location>
        <position position="249"/>
    </location>
</feature>
<evidence type="ECO:0000256" key="1">
    <source>
        <dbReference type="ARBA" id="ARBA00009986"/>
    </source>
</evidence>
<sequence>MSQTVTLAHYVDGKRVDAAATLPSLNPSDTSDIVALMPDGDASVVALAVDAARRAFPGWSATTPEQRFDILDRAGDLILTRRDVLGRLLSREEGKTLAEGTGEVVRAGRIFKFFAGEALRNAGRFLDSVRPGVEVTAIREAVGVFGLITPWNFPIAIPVWKTAPALAFGNTVVLKPSELTPAMASALADILHEAGLPAGVFNLVFGTGAAGAALCAHADVDGLSFTGSQATGARVATAAAARQARVQLEMGGKNPLVILADADLDRAVMCALDGAFFASGQRCTASSRLIVEDAIHDRFVDTLAARAAALKVGDALDTATQIGPLVSQAQLDKVQSYLDVAPREGGRVLATGAVPGKGGYYLAPTVVADTTLAMRVNREEIFGPVASVIRVSGFDAALAAANDGAFGLSAGIVTQSLHAAQQFRRRVRAGMVMVNLPTAGVDYHVPFGGTRKSSYGQREQGFAAVDFYTQYKTIYSWA</sequence>
<dbReference type="PROSITE" id="PS00070">
    <property type="entry name" value="ALDEHYDE_DEHYDR_CYS"/>
    <property type="match status" value="1"/>
</dbReference>
<dbReference type="InterPro" id="IPR016163">
    <property type="entry name" value="Ald_DH_C"/>
</dbReference>
<accession>A0A8S8XK54</accession>
<dbReference type="EMBL" id="BOPV01000001">
    <property type="protein sequence ID" value="GIL41170.1"/>
    <property type="molecule type" value="Genomic_DNA"/>
</dbReference>
<feature type="domain" description="Aldehyde dehydrogenase" evidence="5">
    <location>
        <begin position="20"/>
        <end position="474"/>
    </location>
</feature>
<keyword evidence="2 4" id="KW-0560">Oxidoreductase</keyword>
<protein>
    <submittedName>
        <fullName evidence="6">Aldehyde dehydrogenase</fullName>
    </submittedName>
</protein>
<evidence type="ECO:0000313" key="6">
    <source>
        <dbReference type="EMBL" id="GIL41170.1"/>
    </source>
</evidence>
<evidence type="ECO:0000259" key="5">
    <source>
        <dbReference type="Pfam" id="PF00171"/>
    </source>
</evidence>
<reference evidence="6" key="1">
    <citation type="submission" date="2021-02" db="EMBL/GenBank/DDBJ databases">
        <title>Genome sequence of Rhodospirillales sp. strain TMPK1 isolated from soil.</title>
        <authorList>
            <person name="Nakai R."/>
            <person name="Kusada H."/>
            <person name="Tamaki H."/>
        </authorList>
    </citation>
    <scope>NUCLEOTIDE SEQUENCE</scope>
    <source>
        <strain evidence="6">TMPK1</strain>
    </source>
</reference>
<keyword evidence="7" id="KW-1185">Reference proteome</keyword>
<dbReference type="InterPro" id="IPR016160">
    <property type="entry name" value="Ald_DH_CS_CYS"/>
</dbReference>
<dbReference type="RefSeq" id="WP_420244545.1">
    <property type="nucleotide sequence ID" value="NZ_BOPV01000001.1"/>
</dbReference>